<dbReference type="AlphaFoldDB" id="A0AAE0VNT2"/>
<comment type="caution">
    <text evidence="1">The sequence shown here is derived from an EMBL/GenBank/DDBJ whole genome shotgun (WGS) entry which is preliminary data.</text>
</comment>
<organism evidence="1 2">
    <name type="scientific">Potamilus streckersoni</name>
    <dbReference type="NCBI Taxonomy" id="2493646"/>
    <lineage>
        <taxon>Eukaryota</taxon>
        <taxon>Metazoa</taxon>
        <taxon>Spiralia</taxon>
        <taxon>Lophotrochozoa</taxon>
        <taxon>Mollusca</taxon>
        <taxon>Bivalvia</taxon>
        <taxon>Autobranchia</taxon>
        <taxon>Heteroconchia</taxon>
        <taxon>Palaeoheterodonta</taxon>
        <taxon>Unionida</taxon>
        <taxon>Unionoidea</taxon>
        <taxon>Unionidae</taxon>
        <taxon>Ambleminae</taxon>
        <taxon>Lampsilini</taxon>
        <taxon>Potamilus</taxon>
    </lineage>
</organism>
<accession>A0AAE0VNT2</accession>
<reference evidence="1" key="1">
    <citation type="journal article" date="2021" name="Genome Biol. Evol.">
        <title>A High-Quality Reference Genome for a Parasitic Bivalve with Doubly Uniparental Inheritance (Bivalvia: Unionida).</title>
        <authorList>
            <person name="Smith C.H."/>
        </authorList>
    </citation>
    <scope>NUCLEOTIDE SEQUENCE</scope>
    <source>
        <strain evidence="1">CHS0354</strain>
    </source>
</reference>
<sequence>MTARTVKELHLSDTSMSNSFKTIGADGMRWTWEDRNDLDDNILSLWKPLLQTAQVTIEAEHEHHAVQGCNESIIYVISNNPVHVLVDHEHHIVDSEWQFHYQEHRINKQDHCVNLPISLRSVSKTPAGSTVIF</sequence>
<dbReference type="EMBL" id="JAEAOA010000376">
    <property type="protein sequence ID" value="KAK3584461.1"/>
    <property type="molecule type" value="Genomic_DNA"/>
</dbReference>
<reference evidence="1" key="2">
    <citation type="journal article" date="2021" name="Genome Biol. Evol.">
        <title>Developing a high-quality reference genome for a parasitic bivalve with doubly uniparental inheritance (Bivalvia: Unionida).</title>
        <authorList>
            <person name="Smith C.H."/>
        </authorList>
    </citation>
    <scope>NUCLEOTIDE SEQUENCE</scope>
    <source>
        <strain evidence="1">CHS0354</strain>
        <tissue evidence="1">Mantle</tissue>
    </source>
</reference>
<proteinExistence type="predicted"/>
<evidence type="ECO:0000313" key="2">
    <source>
        <dbReference type="Proteomes" id="UP001195483"/>
    </source>
</evidence>
<keyword evidence="2" id="KW-1185">Reference proteome</keyword>
<name>A0AAE0VNT2_9BIVA</name>
<gene>
    <name evidence="1" type="ORF">CHS0354_005262</name>
</gene>
<protein>
    <submittedName>
        <fullName evidence="1">Uncharacterized protein</fullName>
    </submittedName>
</protein>
<reference evidence="1" key="3">
    <citation type="submission" date="2023-05" db="EMBL/GenBank/DDBJ databases">
        <authorList>
            <person name="Smith C.H."/>
        </authorList>
    </citation>
    <scope>NUCLEOTIDE SEQUENCE</scope>
    <source>
        <strain evidence="1">CHS0354</strain>
        <tissue evidence="1">Mantle</tissue>
    </source>
</reference>
<dbReference type="Proteomes" id="UP001195483">
    <property type="component" value="Unassembled WGS sequence"/>
</dbReference>
<evidence type="ECO:0000313" key="1">
    <source>
        <dbReference type="EMBL" id="KAK3584461.1"/>
    </source>
</evidence>